<gene>
    <name evidence="2" type="ORF">TSPI_06763</name>
</gene>
<accession>A0ABR3K8P3</accession>
<proteinExistence type="predicted"/>
<name>A0ABR3K8P3_TRISP</name>
<dbReference type="Proteomes" id="UP001558632">
    <property type="component" value="Unassembled WGS sequence"/>
</dbReference>
<keyword evidence="1" id="KW-0812">Transmembrane</keyword>
<evidence type="ECO:0000313" key="2">
    <source>
        <dbReference type="EMBL" id="KAL1230394.1"/>
    </source>
</evidence>
<comment type="caution">
    <text evidence="2">The sequence shown here is derived from an EMBL/GenBank/DDBJ whole genome shotgun (WGS) entry which is preliminary data.</text>
</comment>
<keyword evidence="3" id="KW-1185">Reference proteome</keyword>
<keyword evidence="2" id="KW-0436">Ligase</keyword>
<feature type="transmembrane region" description="Helical" evidence="1">
    <location>
        <begin position="21"/>
        <end position="42"/>
    </location>
</feature>
<keyword evidence="1" id="KW-0472">Membrane</keyword>
<evidence type="ECO:0000256" key="1">
    <source>
        <dbReference type="SAM" id="Phobius"/>
    </source>
</evidence>
<sequence length="94" mass="10950">MRLACKGHISSEKERDVVRRYLGVLVFVHISKAIYSLCLLGVDAVCQLTDMVAQKTLQWRGMILSYIRRFHVECAKLPFNQLIGSARRYFCHYQ</sequence>
<keyword evidence="1" id="KW-1133">Transmembrane helix</keyword>
<reference evidence="2 3" key="1">
    <citation type="submission" date="2024-07" db="EMBL/GenBank/DDBJ databases">
        <title>Enhanced genomic and transcriptomic resources for Trichinella pseudospiralis and T. spiralis underpin the discovery of pronounced molecular differences between stages and species.</title>
        <authorList>
            <person name="Pasi K.K."/>
            <person name="La Rosa G."/>
            <person name="Gomez-Morales M.A."/>
            <person name="Tosini F."/>
            <person name="Sumanam S."/>
            <person name="Young N.D."/>
            <person name="Chang B.C."/>
            <person name="Robin G.B."/>
        </authorList>
    </citation>
    <scope>NUCLEOTIDE SEQUENCE [LARGE SCALE GENOMIC DNA]</scope>
    <source>
        <strain evidence="2">ISS534</strain>
    </source>
</reference>
<dbReference type="GO" id="GO:0016874">
    <property type="term" value="F:ligase activity"/>
    <property type="evidence" value="ECO:0007669"/>
    <property type="project" value="UniProtKB-KW"/>
</dbReference>
<organism evidence="2 3">
    <name type="scientific">Trichinella spiralis</name>
    <name type="common">Trichina worm</name>
    <dbReference type="NCBI Taxonomy" id="6334"/>
    <lineage>
        <taxon>Eukaryota</taxon>
        <taxon>Metazoa</taxon>
        <taxon>Ecdysozoa</taxon>
        <taxon>Nematoda</taxon>
        <taxon>Enoplea</taxon>
        <taxon>Dorylaimia</taxon>
        <taxon>Trichinellida</taxon>
        <taxon>Trichinellidae</taxon>
        <taxon>Trichinella</taxon>
    </lineage>
</organism>
<protein>
    <submittedName>
        <fullName evidence="2">Cysteine--tRNA ligase</fullName>
    </submittedName>
</protein>
<evidence type="ECO:0000313" key="3">
    <source>
        <dbReference type="Proteomes" id="UP001558632"/>
    </source>
</evidence>
<dbReference type="EMBL" id="JBEUSY010000476">
    <property type="protein sequence ID" value="KAL1230394.1"/>
    <property type="molecule type" value="Genomic_DNA"/>
</dbReference>